<feature type="transmembrane region" description="Helical" evidence="2">
    <location>
        <begin position="159"/>
        <end position="186"/>
    </location>
</feature>
<organism evidence="3 4">
    <name type="scientific">Rhizopogon vinicolor AM-OR11-026</name>
    <dbReference type="NCBI Taxonomy" id="1314800"/>
    <lineage>
        <taxon>Eukaryota</taxon>
        <taxon>Fungi</taxon>
        <taxon>Dikarya</taxon>
        <taxon>Basidiomycota</taxon>
        <taxon>Agaricomycotina</taxon>
        <taxon>Agaricomycetes</taxon>
        <taxon>Agaricomycetidae</taxon>
        <taxon>Boletales</taxon>
        <taxon>Suillineae</taxon>
        <taxon>Rhizopogonaceae</taxon>
        <taxon>Rhizopogon</taxon>
    </lineage>
</organism>
<name>A0A1B7MN08_9AGAM</name>
<sequence length="232" mass="25635">MGAAQPTQNVIPVTQPDHRTSSNEEAICKTLAVRPLENFATNTTSSQHGIGGLTFPTMPMPMDQCGTTGIPGPEDKFLFGQSLHPKFADTTGDKVFRVFTVDPGLHNFTDPDSSHDPNWLRLTHPEGARYFYNPHQRLFTDETRFTVAMSHSLFGVESVALMYSLPFTLLIWGMIFFAIGLSIFIFSDTADIAALIGLTPIWTVVVLLTTWAAARSWNEVMHRIVCQCLTGG</sequence>
<dbReference type="Proteomes" id="UP000092154">
    <property type="component" value="Unassembled WGS sequence"/>
</dbReference>
<dbReference type="InParanoid" id="A0A1B7MN08"/>
<keyword evidence="2" id="KW-1133">Transmembrane helix</keyword>
<feature type="region of interest" description="Disordered" evidence="1">
    <location>
        <begin position="1"/>
        <end position="22"/>
    </location>
</feature>
<accession>A0A1B7MN08</accession>
<evidence type="ECO:0000256" key="2">
    <source>
        <dbReference type="SAM" id="Phobius"/>
    </source>
</evidence>
<evidence type="ECO:0000256" key="1">
    <source>
        <dbReference type="SAM" id="MobiDB-lite"/>
    </source>
</evidence>
<feature type="compositionally biased region" description="Polar residues" evidence="1">
    <location>
        <begin position="1"/>
        <end position="12"/>
    </location>
</feature>
<dbReference type="EMBL" id="KV448674">
    <property type="protein sequence ID" value="OAX33994.1"/>
    <property type="molecule type" value="Genomic_DNA"/>
</dbReference>
<proteinExistence type="predicted"/>
<gene>
    <name evidence="3" type="ORF">K503DRAFT_869197</name>
</gene>
<evidence type="ECO:0000313" key="3">
    <source>
        <dbReference type="EMBL" id="OAX33994.1"/>
    </source>
</evidence>
<keyword evidence="4" id="KW-1185">Reference proteome</keyword>
<dbReference type="AlphaFoldDB" id="A0A1B7MN08"/>
<feature type="transmembrane region" description="Helical" evidence="2">
    <location>
        <begin position="192"/>
        <end position="214"/>
    </location>
</feature>
<protein>
    <submittedName>
        <fullName evidence="3">Uncharacterized protein</fullName>
    </submittedName>
</protein>
<keyword evidence="2" id="KW-0472">Membrane</keyword>
<dbReference type="OrthoDB" id="2678381at2759"/>
<keyword evidence="2" id="KW-0812">Transmembrane</keyword>
<reference evidence="3 4" key="1">
    <citation type="submission" date="2016-06" db="EMBL/GenBank/DDBJ databases">
        <title>Comparative genomics of the ectomycorrhizal sister species Rhizopogon vinicolor and Rhizopogon vesiculosus (Basidiomycota: Boletales) reveals a divergence of the mating type B locus.</title>
        <authorList>
            <consortium name="DOE Joint Genome Institute"/>
            <person name="Mujic A.B."/>
            <person name="Kuo A."/>
            <person name="Tritt A."/>
            <person name="Lipzen A."/>
            <person name="Chen C."/>
            <person name="Johnson J."/>
            <person name="Sharma A."/>
            <person name="Barry K."/>
            <person name="Grigoriev I.V."/>
            <person name="Spatafora J.W."/>
        </authorList>
    </citation>
    <scope>NUCLEOTIDE SEQUENCE [LARGE SCALE GENOMIC DNA]</scope>
    <source>
        <strain evidence="3 4">AM-OR11-026</strain>
    </source>
</reference>
<evidence type="ECO:0000313" key="4">
    <source>
        <dbReference type="Proteomes" id="UP000092154"/>
    </source>
</evidence>